<organism evidence="9 10">
    <name type="scientific">Linnemannia schmuckeri</name>
    <dbReference type="NCBI Taxonomy" id="64567"/>
    <lineage>
        <taxon>Eukaryota</taxon>
        <taxon>Fungi</taxon>
        <taxon>Fungi incertae sedis</taxon>
        <taxon>Mucoromycota</taxon>
        <taxon>Mortierellomycotina</taxon>
        <taxon>Mortierellomycetes</taxon>
        <taxon>Mortierellales</taxon>
        <taxon>Mortierellaceae</taxon>
        <taxon>Linnemannia</taxon>
    </lineage>
</organism>
<dbReference type="FunFam" id="3.90.1150.10:FF:000049">
    <property type="entry name" value="Alanine-glyoxylate aminotransferase 1"/>
    <property type="match status" value="1"/>
</dbReference>
<dbReference type="GO" id="GO:0004760">
    <property type="term" value="F:L-serine-pyruvate transaminase activity"/>
    <property type="evidence" value="ECO:0007669"/>
    <property type="project" value="TreeGrafter"/>
</dbReference>
<dbReference type="InterPro" id="IPR024169">
    <property type="entry name" value="SP_NH2Trfase/AEP_transaminase"/>
</dbReference>
<dbReference type="PANTHER" id="PTHR21152">
    <property type="entry name" value="AMINOTRANSFERASE CLASS V"/>
    <property type="match status" value="1"/>
</dbReference>
<dbReference type="GO" id="GO:0019265">
    <property type="term" value="P:glycine biosynthetic process, by transamination of glyoxylate"/>
    <property type="evidence" value="ECO:0007669"/>
    <property type="project" value="TreeGrafter"/>
</dbReference>
<dbReference type="InterPro" id="IPR015421">
    <property type="entry name" value="PyrdxlP-dep_Trfase_major"/>
</dbReference>
<evidence type="ECO:0000313" key="9">
    <source>
        <dbReference type="EMBL" id="KAF9150453.1"/>
    </source>
</evidence>
<keyword evidence="5" id="KW-0808">Transferase</keyword>
<dbReference type="PIRSF" id="PIRSF000524">
    <property type="entry name" value="SPT"/>
    <property type="match status" value="1"/>
</dbReference>
<dbReference type="OrthoDB" id="7403325at2759"/>
<gene>
    <name evidence="9" type="ORF">BG015_007741</name>
</gene>
<evidence type="ECO:0000256" key="1">
    <source>
        <dbReference type="ARBA" id="ARBA00001933"/>
    </source>
</evidence>
<evidence type="ECO:0000256" key="3">
    <source>
        <dbReference type="ARBA" id="ARBA00013049"/>
    </source>
</evidence>
<keyword evidence="10" id="KW-1185">Reference proteome</keyword>
<dbReference type="EMBL" id="JAAAUQ010000416">
    <property type="protein sequence ID" value="KAF9150453.1"/>
    <property type="molecule type" value="Genomic_DNA"/>
</dbReference>
<dbReference type="Gene3D" id="3.90.1150.10">
    <property type="entry name" value="Aspartate Aminotransferase, domain 1"/>
    <property type="match status" value="1"/>
</dbReference>
<evidence type="ECO:0000256" key="2">
    <source>
        <dbReference type="ARBA" id="ARBA00009236"/>
    </source>
</evidence>
<keyword evidence="6" id="KW-0663">Pyridoxal phosphate</keyword>
<dbReference type="GO" id="GO:0005777">
    <property type="term" value="C:peroxisome"/>
    <property type="evidence" value="ECO:0007669"/>
    <property type="project" value="TreeGrafter"/>
</dbReference>
<dbReference type="GO" id="GO:0008453">
    <property type="term" value="F:alanine-glyoxylate transaminase activity"/>
    <property type="evidence" value="ECO:0007669"/>
    <property type="project" value="UniProtKB-EC"/>
</dbReference>
<evidence type="ECO:0000259" key="8">
    <source>
        <dbReference type="Pfam" id="PF00266"/>
    </source>
</evidence>
<dbReference type="Proteomes" id="UP000748756">
    <property type="component" value="Unassembled WGS sequence"/>
</dbReference>
<dbReference type="SUPFAM" id="SSF53383">
    <property type="entry name" value="PLP-dependent transferases"/>
    <property type="match status" value="1"/>
</dbReference>
<sequence>MTSHKLCMIPGPIEFHEDVLQAMATPATSHVAVNFIPALGESIELLRQILFTSGQPFIIAGSGTLGWDMTASNLIEAGEDVLVCNSGYFGDRFGECLETYGATVTHLRVPIGESPKLDDVAAALKTKKFKAITITHVDTSTGVLADIKGIADVVRKESPETLVVVDGVCSVGSEEIRMDAWGIDVVRAIGVFKNRKTPVPNYYANWNRWLPIMNAYEARKPSYFATPAVQNIFALNVSLKQIVAQGVEKRFAVHKEASAKAKKFIHDLGLKLVPTSLEHAANGMSAVYYPEGIAATDLLPKLAAHGIVAAGGLHVEIAPKYFRIGHMGISVTEPERGHLDATLNALKASLAECGYKGAL</sequence>
<evidence type="ECO:0000256" key="7">
    <source>
        <dbReference type="PIRSR" id="PIRSR000524-1"/>
    </source>
</evidence>
<proteinExistence type="inferred from homology"/>
<feature type="domain" description="Aminotransferase class V" evidence="8">
    <location>
        <begin position="48"/>
        <end position="186"/>
    </location>
</feature>
<comment type="cofactor">
    <cofactor evidence="1">
        <name>pyridoxal 5'-phosphate</name>
        <dbReference type="ChEBI" id="CHEBI:597326"/>
    </cofactor>
</comment>
<dbReference type="InterPro" id="IPR000192">
    <property type="entry name" value="Aminotrans_V_dom"/>
</dbReference>
<dbReference type="AlphaFoldDB" id="A0A9P5VB70"/>
<evidence type="ECO:0000256" key="5">
    <source>
        <dbReference type="ARBA" id="ARBA00022679"/>
    </source>
</evidence>
<dbReference type="InterPro" id="IPR015424">
    <property type="entry name" value="PyrdxlP-dep_Trfase"/>
</dbReference>
<keyword evidence="4" id="KW-0032">Aminotransferase</keyword>
<protein>
    <recommendedName>
        <fullName evidence="3">alanine--glyoxylate transaminase</fullName>
        <ecNumber evidence="3">2.6.1.44</ecNumber>
    </recommendedName>
</protein>
<evidence type="ECO:0000256" key="4">
    <source>
        <dbReference type="ARBA" id="ARBA00022576"/>
    </source>
</evidence>
<evidence type="ECO:0000256" key="6">
    <source>
        <dbReference type="ARBA" id="ARBA00022898"/>
    </source>
</evidence>
<dbReference type="InterPro" id="IPR015422">
    <property type="entry name" value="PyrdxlP-dep_Trfase_small"/>
</dbReference>
<comment type="caution">
    <text evidence="9">The sequence shown here is derived from an EMBL/GenBank/DDBJ whole genome shotgun (WGS) entry which is preliminary data.</text>
</comment>
<name>A0A9P5VB70_9FUNG</name>
<reference evidence="9" key="1">
    <citation type="journal article" date="2020" name="Fungal Divers.">
        <title>Resolving the Mortierellaceae phylogeny through synthesis of multi-gene phylogenetics and phylogenomics.</title>
        <authorList>
            <person name="Vandepol N."/>
            <person name="Liber J."/>
            <person name="Desiro A."/>
            <person name="Na H."/>
            <person name="Kennedy M."/>
            <person name="Barry K."/>
            <person name="Grigoriev I.V."/>
            <person name="Miller A.N."/>
            <person name="O'Donnell K."/>
            <person name="Stajich J.E."/>
            <person name="Bonito G."/>
        </authorList>
    </citation>
    <scope>NUCLEOTIDE SEQUENCE</scope>
    <source>
        <strain evidence="9">NRRL 6426</strain>
    </source>
</reference>
<dbReference type="EC" id="2.6.1.44" evidence="3"/>
<dbReference type="Gene3D" id="3.40.640.10">
    <property type="entry name" value="Type I PLP-dependent aspartate aminotransferase-like (Major domain)"/>
    <property type="match status" value="1"/>
</dbReference>
<accession>A0A9P5VB70</accession>
<comment type="similarity">
    <text evidence="2">Belongs to the class-V pyridoxal-phosphate-dependent aminotransferase family.</text>
</comment>
<dbReference type="PANTHER" id="PTHR21152:SF24">
    <property type="entry name" value="ALANINE--GLYOXYLATE AMINOTRANSFERASE 1"/>
    <property type="match status" value="1"/>
</dbReference>
<dbReference type="Pfam" id="PF00266">
    <property type="entry name" value="Aminotran_5"/>
    <property type="match status" value="1"/>
</dbReference>
<evidence type="ECO:0000313" key="10">
    <source>
        <dbReference type="Proteomes" id="UP000748756"/>
    </source>
</evidence>
<feature type="binding site" evidence="7">
    <location>
        <position position="323"/>
    </location>
    <ligand>
        <name>substrate</name>
    </ligand>
</feature>